<proteinExistence type="predicted"/>
<reference evidence="1" key="1">
    <citation type="journal article" date="2015" name="Nature">
        <title>Complex archaea that bridge the gap between prokaryotes and eukaryotes.</title>
        <authorList>
            <person name="Spang A."/>
            <person name="Saw J.H."/>
            <person name="Jorgensen S.L."/>
            <person name="Zaremba-Niedzwiedzka K."/>
            <person name="Martijn J."/>
            <person name="Lind A.E."/>
            <person name="van Eijk R."/>
            <person name="Schleper C."/>
            <person name="Guy L."/>
            <person name="Ettema T.J."/>
        </authorList>
    </citation>
    <scope>NUCLEOTIDE SEQUENCE</scope>
</reference>
<accession>A0A0F9KLZ8</accession>
<dbReference type="EMBL" id="LAZR01008916">
    <property type="protein sequence ID" value="KKM75771.1"/>
    <property type="molecule type" value="Genomic_DNA"/>
</dbReference>
<evidence type="ECO:0000313" key="1">
    <source>
        <dbReference type="EMBL" id="KKM75771.1"/>
    </source>
</evidence>
<comment type="caution">
    <text evidence="1">The sequence shown here is derived from an EMBL/GenBank/DDBJ whole genome shotgun (WGS) entry which is preliminary data.</text>
</comment>
<gene>
    <name evidence="1" type="ORF">LCGC14_1386830</name>
</gene>
<sequence length="73" mass="8053">MLNFIIQARSGKIDIFGMFTGNPTQPTLRTKPVEFVLGKRTTDPELALITLPNKEARDLANKILRAVGLKEGS</sequence>
<name>A0A0F9KLZ8_9ZZZZ</name>
<protein>
    <submittedName>
        <fullName evidence="1">Uncharacterized protein</fullName>
    </submittedName>
</protein>
<dbReference type="AlphaFoldDB" id="A0A0F9KLZ8"/>
<organism evidence="1">
    <name type="scientific">marine sediment metagenome</name>
    <dbReference type="NCBI Taxonomy" id="412755"/>
    <lineage>
        <taxon>unclassified sequences</taxon>
        <taxon>metagenomes</taxon>
        <taxon>ecological metagenomes</taxon>
    </lineage>
</organism>